<evidence type="ECO:0000256" key="2">
    <source>
        <dbReference type="SAM" id="SignalP"/>
    </source>
</evidence>
<dbReference type="InterPro" id="IPR036188">
    <property type="entry name" value="FAD/NAD-bd_sf"/>
</dbReference>
<dbReference type="PROSITE" id="PS00624">
    <property type="entry name" value="GMC_OXRED_2"/>
    <property type="match status" value="1"/>
</dbReference>
<dbReference type="Gene3D" id="3.50.50.60">
    <property type="entry name" value="FAD/NAD(P)-binding domain"/>
    <property type="match status" value="1"/>
</dbReference>
<feature type="signal peptide" evidence="2">
    <location>
        <begin position="1"/>
        <end position="21"/>
    </location>
</feature>
<dbReference type="Pfam" id="PF00732">
    <property type="entry name" value="GMC_oxred_N"/>
    <property type="match status" value="1"/>
</dbReference>
<evidence type="ECO:0000313" key="5">
    <source>
        <dbReference type="Proteomes" id="UP001307889"/>
    </source>
</evidence>
<dbReference type="Gene3D" id="3.30.560.10">
    <property type="entry name" value="Glucose Oxidase, domain 3"/>
    <property type="match status" value="1"/>
</dbReference>
<feature type="chain" id="PRO_5047199835" evidence="2">
    <location>
        <begin position="22"/>
        <end position="621"/>
    </location>
</feature>
<dbReference type="Pfam" id="PF05199">
    <property type="entry name" value="GMC_oxred_C"/>
    <property type="match status" value="1"/>
</dbReference>
<dbReference type="PANTHER" id="PTHR11552">
    <property type="entry name" value="GLUCOSE-METHANOL-CHOLINE GMC OXIDOREDUCTASE"/>
    <property type="match status" value="1"/>
</dbReference>
<dbReference type="InterPro" id="IPR012132">
    <property type="entry name" value="GMC_OxRdtase"/>
</dbReference>
<name>A0ABN7BC78_9HEMI</name>
<dbReference type="EMBL" id="AP028921">
    <property type="protein sequence ID" value="BET01983.1"/>
    <property type="molecule type" value="Genomic_DNA"/>
</dbReference>
<dbReference type="SUPFAM" id="SSF51905">
    <property type="entry name" value="FAD/NAD(P)-binding domain"/>
    <property type="match status" value="1"/>
</dbReference>
<evidence type="ECO:0000259" key="3">
    <source>
        <dbReference type="PROSITE" id="PS00624"/>
    </source>
</evidence>
<sequence>MFHRNIIIACTVLVPLTSSTPDPIKTAVKIRRFAELPTVLFEPVVYRDKYPKTDNFDYVVVGASPSGCVIANRLTEDPSTTVLVLEAGKEDNVLTDVPVLNPVGALTDFSWSYDTLPTGDACLGMNQQRCPWPSGKGPGGGTIINAMVWTRGNRFDFDGWARMGLEGWSYEDVLPYFKKSENTRIPELAGSYYHGNGGELSIDYPPYRTPISPDYINAGLALGYREVDYLDPNTHIGFGRIQSSMDNGERVTAATAFLKPILKRPNLSISLYSRAIKILIDPATMRAYGVRYIFEEKIFEVYARKEVIVSAGAFGSPHLLMLSGIGPARHLHDVGIRPLVDLPVGGNLMEHPGMHGLVFRTDVNVTLPLRETLRNLGPAIAEYATAHDGVLTAPGCEAVAYVRTKYANCTTPDVSVPDIEFLFVSAGLNVDRGLIFRKTFGISDELYDYTYKPFDEHEHAFSIWPMLMYPLSRGSVRLKDDNPLSKPIIDHGFFTDPVDVKTLVEALKLAVRLAETPPLRKYGARLIDRPFPNCRHIRFGSDEYWECAVRTMSTQFHHQSGTCAMGSVVDGRLRVIGVRGLRVADASVMPTIPGAHIQAAAYMIGEKAADLIREDDFNNNR</sequence>
<dbReference type="InterPro" id="IPR000172">
    <property type="entry name" value="GMC_OxRdtase_N"/>
</dbReference>
<reference evidence="4 5" key="1">
    <citation type="submission" date="2023-09" db="EMBL/GenBank/DDBJ databases">
        <title>Nesidiocoris tenuis whole genome shotgun sequence.</title>
        <authorList>
            <person name="Shibata T."/>
            <person name="Shimoda M."/>
            <person name="Kobayashi T."/>
            <person name="Uehara T."/>
        </authorList>
    </citation>
    <scope>NUCLEOTIDE SEQUENCE [LARGE SCALE GENOMIC DNA]</scope>
    <source>
        <strain evidence="4 5">Japan</strain>
    </source>
</reference>
<evidence type="ECO:0000256" key="1">
    <source>
        <dbReference type="ARBA" id="ARBA00010790"/>
    </source>
</evidence>
<accession>A0ABN7BC78</accession>
<dbReference type="Proteomes" id="UP001307889">
    <property type="component" value="Chromosome 13"/>
</dbReference>
<dbReference type="SUPFAM" id="SSF54373">
    <property type="entry name" value="FAD-linked reductases, C-terminal domain"/>
    <property type="match status" value="1"/>
</dbReference>
<dbReference type="InterPro" id="IPR007867">
    <property type="entry name" value="GMC_OxRtase_C"/>
</dbReference>
<dbReference type="PIRSF" id="PIRSF000137">
    <property type="entry name" value="Alcohol_oxidase"/>
    <property type="match status" value="1"/>
</dbReference>
<keyword evidence="5" id="KW-1185">Reference proteome</keyword>
<protein>
    <submittedName>
        <fullName evidence="4">Glucose dehydrogenase</fullName>
    </submittedName>
</protein>
<evidence type="ECO:0000313" key="4">
    <source>
        <dbReference type="EMBL" id="BET01983.1"/>
    </source>
</evidence>
<gene>
    <name evidence="4" type="ORF">NTJ_14802</name>
</gene>
<proteinExistence type="inferred from homology"/>
<dbReference type="PANTHER" id="PTHR11552:SF208">
    <property type="entry name" value="RE36204P-RELATED"/>
    <property type="match status" value="1"/>
</dbReference>
<feature type="domain" description="Glucose-methanol-choline oxidoreductase N-terminal" evidence="3">
    <location>
        <begin position="312"/>
        <end position="326"/>
    </location>
</feature>
<comment type="similarity">
    <text evidence="1">Belongs to the GMC oxidoreductase family.</text>
</comment>
<keyword evidence="2" id="KW-0732">Signal</keyword>
<organism evidence="4 5">
    <name type="scientific">Nesidiocoris tenuis</name>
    <dbReference type="NCBI Taxonomy" id="355587"/>
    <lineage>
        <taxon>Eukaryota</taxon>
        <taxon>Metazoa</taxon>
        <taxon>Ecdysozoa</taxon>
        <taxon>Arthropoda</taxon>
        <taxon>Hexapoda</taxon>
        <taxon>Insecta</taxon>
        <taxon>Pterygota</taxon>
        <taxon>Neoptera</taxon>
        <taxon>Paraneoptera</taxon>
        <taxon>Hemiptera</taxon>
        <taxon>Heteroptera</taxon>
        <taxon>Panheteroptera</taxon>
        <taxon>Cimicomorpha</taxon>
        <taxon>Miridae</taxon>
        <taxon>Dicyphina</taxon>
        <taxon>Nesidiocoris</taxon>
    </lineage>
</organism>